<dbReference type="RefSeq" id="XP_065676689.1">
    <property type="nucleotide sequence ID" value="XM_065820617.1"/>
</dbReference>
<accession>A0ABM4DQ29</accession>
<dbReference type="InterPro" id="IPR017946">
    <property type="entry name" value="PLC-like_Pdiesterase_TIM-brl"/>
</dbReference>
<gene>
    <name evidence="3" type="primary">LOC100201425</name>
</gene>
<proteinExistence type="predicted"/>
<name>A0ABM4DQ29_HYDVU</name>
<protein>
    <submittedName>
        <fullName evidence="3">Uncharacterized protein LOC100201425</fullName>
    </submittedName>
</protein>
<evidence type="ECO:0000256" key="1">
    <source>
        <dbReference type="SAM" id="SignalP"/>
    </source>
</evidence>
<dbReference type="PANTHER" id="PTHR13593:SF140">
    <property type="entry name" value="PLC-LIKE PHOSPHODIESTERASE"/>
    <property type="match status" value="1"/>
</dbReference>
<dbReference type="CDD" id="cd08557">
    <property type="entry name" value="PI-PLCc_bacteria_like"/>
    <property type="match status" value="1"/>
</dbReference>
<keyword evidence="1" id="KW-0732">Signal</keyword>
<dbReference type="Pfam" id="PF26146">
    <property type="entry name" value="PI-PLC_X"/>
    <property type="match status" value="1"/>
</dbReference>
<feature type="signal peptide" evidence="1">
    <location>
        <begin position="1"/>
        <end position="23"/>
    </location>
</feature>
<dbReference type="PANTHER" id="PTHR13593">
    <property type="match status" value="1"/>
</dbReference>
<keyword evidence="2" id="KW-1185">Reference proteome</keyword>
<dbReference type="SUPFAM" id="SSF51695">
    <property type="entry name" value="PLC-like phosphodiesterases"/>
    <property type="match status" value="1"/>
</dbReference>
<dbReference type="GeneID" id="100201425"/>
<evidence type="ECO:0000313" key="3">
    <source>
        <dbReference type="RefSeq" id="XP_065676689.1"/>
    </source>
</evidence>
<organism evidence="2 3">
    <name type="scientific">Hydra vulgaris</name>
    <name type="common">Hydra</name>
    <name type="synonym">Hydra attenuata</name>
    <dbReference type="NCBI Taxonomy" id="6087"/>
    <lineage>
        <taxon>Eukaryota</taxon>
        <taxon>Metazoa</taxon>
        <taxon>Cnidaria</taxon>
        <taxon>Hydrozoa</taxon>
        <taxon>Hydroidolina</taxon>
        <taxon>Anthoathecata</taxon>
        <taxon>Aplanulata</taxon>
        <taxon>Hydridae</taxon>
        <taxon>Hydra</taxon>
    </lineage>
</organism>
<dbReference type="InterPro" id="IPR051057">
    <property type="entry name" value="PI-PLC_domain"/>
</dbReference>
<sequence length="323" mass="36949">MKLNYIMAFKWFQFIFLVPYIFPVQNQICNGMKELCNLRIDQVTLAGSHNSGAGFNGFLYYHKVVRVPALSCAYKNQRLSITGQLDLGVRYFDIDVCWDTFYKPESPWTCHQRAFGGSIKAILEQINNWMNKNRNDVVVLHFNRDATDPEKAGPAVMKQILDLWGAPKAGELAIQTNKYATLGQSILDNKRIYIIMAQKLTNNIADKSNYINEHDVGFTWTSKHGATQSDAKELIEEMGENRCERETFGHFFVRYDLYLTWGLCNDDLAALVKPFIRQGTSGCYTGTSRQKKTVNFILVDYVDEEVVNVANDLNKINIKNFMG</sequence>
<reference evidence="3" key="1">
    <citation type="submission" date="2025-08" db="UniProtKB">
        <authorList>
            <consortium name="RefSeq"/>
        </authorList>
    </citation>
    <scope>IDENTIFICATION</scope>
</reference>
<dbReference type="Proteomes" id="UP001652625">
    <property type="component" value="Chromosome 15"/>
</dbReference>
<feature type="chain" id="PRO_5047472820" evidence="1">
    <location>
        <begin position="24"/>
        <end position="323"/>
    </location>
</feature>
<evidence type="ECO:0000313" key="2">
    <source>
        <dbReference type="Proteomes" id="UP001652625"/>
    </source>
</evidence>
<dbReference type="Gene3D" id="3.20.20.190">
    <property type="entry name" value="Phosphatidylinositol (PI) phosphodiesterase"/>
    <property type="match status" value="1"/>
</dbReference>